<dbReference type="KEGG" id="cel:CELE_C07C7.3"/>
<dbReference type="RefSeq" id="NP_001294478.1">
    <property type="nucleotide sequence ID" value="NM_001307549.3"/>
</dbReference>
<gene>
    <name evidence="1 3" type="ORF">C07C7.3</name>
    <name evidence="1" type="ORF">CELE_C07C7.3</name>
</gene>
<sequence length="33" mass="4079">MKFLLLGKQIRIRDDEEFKSTILYQFQIFIVNM</sequence>
<evidence type="ECO:0000313" key="1">
    <source>
        <dbReference type="EMBL" id="CDH93255.1"/>
    </source>
</evidence>
<evidence type="ECO:0000313" key="2">
    <source>
        <dbReference type="Proteomes" id="UP000001940"/>
    </source>
</evidence>
<dbReference type="EMBL" id="BX284604">
    <property type="protein sequence ID" value="CDH93255.1"/>
    <property type="molecule type" value="Genomic_DNA"/>
</dbReference>
<reference evidence="1 2" key="1">
    <citation type="journal article" date="1998" name="Science">
        <title>Genome sequence of the nematode C. elegans: a platform for investigating biology.</title>
        <authorList>
            <consortium name="The C. elegans sequencing consortium"/>
            <person name="Sulson J.E."/>
            <person name="Waterston R."/>
        </authorList>
    </citation>
    <scope>NUCLEOTIDE SEQUENCE [LARGE SCALE GENOMIC DNA]</scope>
    <source>
        <strain evidence="1 2">Bristol N2</strain>
    </source>
</reference>
<dbReference type="Bgee" id="WBGene00235302">
    <property type="expression patterns" value="Expressed in larva"/>
</dbReference>
<dbReference type="HOGENOM" id="CLU_3385256_0_0_1"/>
<protein>
    <submittedName>
        <fullName evidence="1">Uncharacterized protein</fullName>
    </submittedName>
</protein>
<keyword evidence="2" id="KW-1185">Reference proteome</keyword>
<dbReference type="AGR" id="WB:WBGene00235302"/>
<dbReference type="InParanoid" id="U4PBY8"/>
<dbReference type="CTD" id="24104183"/>
<dbReference type="Proteomes" id="UP000001940">
    <property type="component" value="Chromosome IV"/>
</dbReference>
<proteinExistence type="predicted"/>
<accession>U4PBY8</accession>
<dbReference type="GeneID" id="24104183"/>
<evidence type="ECO:0000313" key="3">
    <source>
        <dbReference type="WormBase" id="C07C7.3"/>
    </source>
</evidence>
<organism evidence="1 2">
    <name type="scientific">Caenorhabditis elegans</name>
    <dbReference type="NCBI Taxonomy" id="6239"/>
    <lineage>
        <taxon>Eukaryota</taxon>
        <taxon>Metazoa</taxon>
        <taxon>Ecdysozoa</taxon>
        <taxon>Nematoda</taxon>
        <taxon>Chromadorea</taxon>
        <taxon>Rhabditida</taxon>
        <taxon>Rhabditina</taxon>
        <taxon>Rhabditomorpha</taxon>
        <taxon>Rhabditoidea</taxon>
        <taxon>Rhabditidae</taxon>
        <taxon>Peloderinae</taxon>
        <taxon>Caenorhabditis</taxon>
    </lineage>
</organism>
<name>U4PBY8_CAEEL</name>
<dbReference type="STRING" id="6239.C07C7.3.1"/>
<dbReference type="PaxDb" id="6239-C07C7.3"/>
<dbReference type="AlphaFoldDB" id="U4PBY8"/>
<dbReference type="WormBase" id="C07C7.3">
    <property type="protein sequence ID" value="CE48664"/>
    <property type="gene ID" value="WBGene00235302"/>
</dbReference>